<dbReference type="Pfam" id="PF07690">
    <property type="entry name" value="MFS_1"/>
    <property type="match status" value="1"/>
</dbReference>
<dbReference type="InterPro" id="IPR011701">
    <property type="entry name" value="MFS"/>
</dbReference>
<feature type="transmembrane region" description="Helical" evidence="6">
    <location>
        <begin position="147"/>
        <end position="168"/>
    </location>
</feature>
<feature type="transmembrane region" description="Helical" evidence="6">
    <location>
        <begin position="368"/>
        <end position="395"/>
    </location>
</feature>
<keyword evidence="3 6" id="KW-0812">Transmembrane</keyword>
<keyword evidence="2" id="KW-1003">Cell membrane</keyword>
<evidence type="ECO:0000256" key="5">
    <source>
        <dbReference type="ARBA" id="ARBA00023136"/>
    </source>
</evidence>
<name>A0A8J3IFM3_9CHLR</name>
<dbReference type="PANTHER" id="PTHR23513:SF11">
    <property type="entry name" value="STAPHYLOFERRIN A TRANSPORTER"/>
    <property type="match status" value="1"/>
</dbReference>
<dbReference type="RefSeq" id="WP_220204416.1">
    <property type="nucleotide sequence ID" value="NZ_BNJK01000001.1"/>
</dbReference>
<proteinExistence type="predicted"/>
<feature type="transmembrane region" description="Helical" evidence="6">
    <location>
        <begin position="174"/>
        <end position="191"/>
    </location>
</feature>
<feature type="transmembrane region" description="Helical" evidence="6">
    <location>
        <begin position="108"/>
        <end position="126"/>
    </location>
</feature>
<evidence type="ECO:0000256" key="6">
    <source>
        <dbReference type="SAM" id="Phobius"/>
    </source>
</evidence>
<evidence type="ECO:0000256" key="3">
    <source>
        <dbReference type="ARBA" id="ARBA00022692"/>
    </source>
</evidence>
<dbReference type="SUPFAM" id="SSF103473">
    <property type="entry name" value="MFS general substrate transporter"/>
    <property type="match status" value="1"/>
</dbReference>
<dbReference type="CDD" id="cd06173">
    <property type="entry name" value="MFS_MefA_like"/>
    <property type="match status" value="1"/>
</dbReference>
<gene>
    <name evidence="7" type="ORF">KSF_036890</name>
</gene>
<sequence>MQRRKLNESALSNPTFRWLILFLFVSHIGNWAEGSAINWIVLMKTHSAVALSGIVVLLYIPRSLFSPLGGRLADRYSPARIMQLSQVSMALQSLMLLGATQIKGSTGIVLLFLLQALSGMLSGFNVPAQEAVVQGLVPERWLHNARAAMSTVAFVAGIVGPLVAGVFITMEQTTWVFLMNACTYLLLIVYVSRLHIQREAPEPTSTPTQQRGSVREAFEYIKATPRIGYALMLGGLVDFCLSNMSVTQALIGEQLGGGGKYAMLTAGASVGSLIGAFTLMRRRKTLARRGMFVAGALYSIFSGAYGASALGHSLPLTMGSIALATIASEYLTNAVGTERQTDIPPKLWGRVNGIAQAVRVASMGLSNLFAGAVLVPLFGVSYGLMAACMLGLLAVATIRHLAWRKHLLGRVAPNWVAYTATGIIWFTIREA</sequence>
<comment type="caution">
    <text evidence="7">The sequence shown here is derived from an EMBL/GenBank/DDBJ whole genome shotgun (WGS) entry which is preliminary data.</text>
</comment>
<accession>A0A8J3IFM3</accession>
<keyword evidence="5 6" id="KW-0472">Membrane</keyword>
<feature type="transmembrane region" description="Helical" evidence="6">
    <location>
        <begin position="291"/>
        <end position="310"/>
    </location>
</feature>
<dbReference type="Proteomes" id="UP000597444">
    <property type="component" value="Unassembled WGS sequence"/>
</dbReference>
<feature type="transmembrane region" description="Helical" evidence="6">
    <location>
        <begin position="407"/>
        <end position="428"/>
    </location>
</feature>
<dbReference type="GO" id="GO:0005886">
    <property type="term" value="C:plasma membrane"/>
    <property type="evidence" value="ECO:0007669"/>
    <property type="project" value="UniProtKB-SubCell"/>
</dbReference>
<organism evidence="7 8">
    <name type="scientific">Reticulibacter mediterranei</name>
    <dbReference type="NCBI Taxonomy" id="2778369"/>
    <lineage>
        <taxon>Bacteria</taxon>
        <taxon>Bacillati</taxon>
        <taxon>Chloroflexota</taxon>
        <taxon>Ktedonobacteria</taxon>
        <taxon>Ktedonobacterales</taxon>
        <taxon>Reticulibacteraceae</taxon>
        <taxon>Reticulibacter</taxon>
    </lineage>
</organism>
<reference evidence="7" key="1">
    <citation type="submission" date="2020-10" db="EMBL/GenBank/DDBJ databases">
        <title>Taxonomic study of unclassified bacteria belonging to the class Ktedonobacteria.</title>
        <authorList>
            <person name="Yabe S."/>
            <person name="Wang C.M."/>
            <person name="Zheng Y."/>
            <person name="Sakai Y."/>
            <person name="Cavaletti L."/>
            <person name="Monciardini P."/>
            <person name="Donadio S."/>
        </authorList>
    </citation>
    <scope>NUCLEOTIDE SEQUENCE</scope>
    <source>
        <strain evidence="7">ID150040</strain>
    </source>
</reference>
<evidence type="ECO:0000313" key="7">
    <source>
        <dbReference type="EMBL" id="GHO93641.1"/>
    </source>
</evidence>
<protein>
    <recommendedName>
        <fullName evidence="9">MFS transporter</fullName>
    </recommendedName>
</protein>
<feature type="transmembrane region" description="Helical" evidence="6">
    <location>
        <begin position="15"/>
        <end position="32"/>
    </location>
</feature>
<keyword evidence="4 6" id="KW-1133">Transmembrane helix</keyword>
<feature type="transmembrane region" description="Helical" evidence="6">
    <location>
        <begin position="261"/>
        <end position="279"/>
    </location>
</feature>
<feature type="transmembrane region" description="Helical" evidence="6">
    <location>
        <begin position="227"/>
        <end position="249"/>
    </location>
</feature>
<evidence type="ECO:0008006" key="9">
    <source>
        <dbReference type="Google" id="ProtNLM"/>
    </source>
</evidence>
<evidence type="ECO:0000256" key="4">
    <source>
        <dbReference type="ARBA" id="ARBA00022989"/>
    </source>
</evidence>
<dbReference type="EMBL" id="BNJK01000001">
    <property type="protein sequence ID" value="GHO93641.1"/>
    <property type="molecule type" value="Genomic_DNA"/>
</dbReference>
<evidence type="ECO:0000313" key="8">
    <source>
        <dbReference type="Proteomes" id="UP000597444"/>
    </source>
</evidence>
<feature type="transmembrane region" description="Helical" evidence="6">
    <location>
        <begin position="38"/>
        <end position="60"/>
    </location>
</feature>
<comment type="subcellular location">
    <subcellularLocation>
        <location evidence="1">Cell membrane</location>
        <topology evidence="1">Multi-pass membrane protein</topology>
    </subcellularLocation>
</comment>
<dbReference type="GO" id="GO:0022857">
    <property type="term" value="F:transmembrane transporter activity"/>
    <property type="evidence" value="ECO:0007669"/>
    <property type="project" value="InterPro"/>
</dbReference>
<dbReference type="Gene3D" id="1.20.1250.20">
    <property type="entry name" value="MFS general substrate transporter like domains"/>
    <property type="match status" value="1"/>
</dbReference>
<evidence type="ECO:0000256" key="1">
    <source>
        <dbReference type="ARBA" id="ARBA00004651"/>
    </source>
</evidence>
<dbReference type="PANTHER" id="PTHR23513">
    <property type="entry name" value="INTEGRAL MEMBRANE EFFLUX PROTEIN-RELATED"/>
    <property type="match status" value="1"/>
</dbReference>
<evidence type="ECO:0000256" key="2">
    <source>
        <dbReference type="ARBA" id="ARBA00022475"/>
    </source>
</evidence>
<keyword evidence="8" id="KW-1185">Reference proteome</keyword>
<dbReference type="AlphaFoldDB" id="A0A8J3IFM3"/>
<dbReference type="InterPro" id="IPR036259">
    <property type="entry name" value="MFS_trans_sf"/>
</dbReference>